<gene>
    <name evidence="1" type="ORF">AXG93_3791s1040</name>
</gene>
<dbReference type="AlphaFoldDB" id="A0A176WQU3"/>
<evidence type="ECO:0000313" key="1">
    <source>
        <dbReference type="EMBL" id="OAE34666.1"/>
    </source>
</evidence>
<sequence>MTPVQEQKLDKFTGLQWNEHTVTTGANISIPMHLQLSANAISIADLERSSYTLVLTASFSDWAKIIGARRIVGDLDAQLSSAAF</sequence>
<protein>
    <submittedName>
        <fullName evidence="1">Uncharacterized protein</fullName>
    </submittedName>
</protein>
<evidence type="ECO:0000313" key="2">
    <source>
        <dbReference type="Proteomes" id="UP000077202"/>
    </source>
</evidence>
<reference evidence="1" key="1">
    <citation type="submission" date="2016-03" db="EMBL/GenBank/DDBJ databases">
        <title>Mechanisms controlling the formation of the plant cell surface in tip-growing cells are functionally conserved among land plants.</title>
        <authorList>
            <person name="Honkanen S."/>
            <person name="Jones V.A."/>
            <person name="Morieri G."/>
            <person name="Champion C."/>
            <person name="Hetherington A.J."/>
            <person name="Kelly S."/>
            <person name="Saint-Marcoux D."/>
            <person name="Proust H."/>
            <person name="Prescott H."/>
            <person name="Dolan L."/>
        </authorList>
    </citation>
    <scope>NUCLEOTIDE SEQUENCE [LARGE SCALE GENOMIC DNA]</scope>
    <source>
        <tissue evidence="1">Whole gametophyte</tissue>
    </source>
</reference>
<dbReference type="EMBL" id="LVLJ01000359">
    <property type="protein sequence ID" value="OAE34666.1"/>
    <property type="molecule type" value="Genomic_DNA"/>
</dbReference>
<proteinExistence type="predicted"/>
<dbReference type="Proteomes" id="UP000077202">
    <property type="component" value="Unassembled WGS sequence"/>
</dbReference>
<organism evidence="1 2">
    <name type="scientific">Marchantia polymorpha subsp. ruderalis</name>
    <dbReference type="NCBI Taxonomy" id="1480154"/>
    <lineage>
        <taxon>Eukaryota</taxon>
        <taxon>Viridiplantae</taxon>
        <taxon>Streptophyta</taxon>
        <taxon>Embryophyta</taxon>
        <taxon>Marchantiophyta</taxon>
        <taxon>Marchantiopsida</taxon>
        <taxon>Marchantiidae</taxon>
        <taxon>Marchantiales</taxon>
        <taxon>Marchantiaceae</taxon>
        <taxon>Marchantia</taxon>
    </lineage>
</organism>
<comment type="caution">
    <text evidence="1">The sequence shown here is derived from an EMBL/GenBank/DDBJ whole genome shotgun (WGS) entry which is preliminary data.</text>
</comment>
<keyword evidence="2" id="KW-1185">Reference proteome</keyword>
<accession>A0A176WQU3</accession>
<name>A0A176WQU3_MARPO</name>